<accession>A0AAN7WGU7</accession>
<protein>
    <recommendedName>
        <fullName evidence="3">F-box domain-containing protein</fullName>
    </recommendedName>
</protein>
<sequence length="203" mass="23562">MDACHLLALPAELRLLIYEAHFGPPKEREFCWGWNNCWFYRRLDDNEAYQAVALLQTCRQILKEAQPVLDERNVPCLCDRLLKEPVEGDAAESYTLPKERLSFLQRVPRIRIVISSRVHSLNVRDKKEFLLDVFEALGQGKNVKDLSITIGEPFLDCWWCRPELDDFCFGDMFDNLQCPENAFVHCGHEHSRSDAVEDTESSN</sequence>
<dbReference type="AlphaFoldDB" id="A0AAN7WGU7"/>
<organism evidence="1 2">
    <name type="scientific">Elasticomyces elasticus</name>
    <dbReference type="NCBI Taxonomy" id="574655"/>
    <lineage>
        <taxon>Eukaryota</taxon>
        <taxon>Fungi</taxon>
        <taxon>Dikarya</taxon>
        <taxon>Ascomycota</taxon>
        <taxon>Pezizomycotina</taxon>
        <taxon>Dothideomycetes</taxon>
        <taxon>Dothideomycetidae</taxon>
        <taxon>Mycosphaerellales</taxon>
        <taxon>Teratosphaeriaceae</taxon>
        <taxon>Elasticomyces</taxon>
    </lineage>
</organism>
<comment type="caution">
    <text evidence="1">The sequence shown here is derived from an EMBL/GenBank/DDBJ whole genome shotgun (WGS) entry which is preliminary data.</text>
</comment>
<proteinExistence type="predicted"/>
<evidence type="ECO:0000313" key="1">
    <source>
        <dbReference type="EMBL" id="KAK5704827.1"/>
    </source>
</evidence>
<gene>
    <name evidence="1" type="ORF">LTR97_001936</name>
</gene>
<dbReference type="EMBL" id="JAVRQU010000003">
    <property type="protein sequence ID" value="KAK5704827.1"/>
    <property type="molecule type" value="Genomic_DNA"/>
</dbReference>
<dbReference type="Proteomes" id="UP001310594">
    <property type="component" value="Unassembled WGS sequence"/>
</dbReference>
<reference evidence="1" key="1">
    <citation type="submission" date="2023-08" db="EMBL/GenBank/DDBJ databases">
        <title>Black Yeasts Isolated from many extreme environments.</title>
        <authorList>
            <person name="Coleine C."/>
            <person name="Stajich J.E."/>
            <person name="Selbmann L."/>
        </authorList>
    </citation>
    <scope>NUCLEOTIDE SEQUENCE</scope>
    <source>
        <strain evidence="1">CCFEE 5810</strain>
    </source>
</reference>
<name>A0AAN7WGU7_9PEZI</name>
<evidence type="ECO:0000313" key="2">
    <source>
        <dbReference type="Proteomes" id="UP001310594"/>
    </source>
</evidence>
<evidence type="ECO:0008006" key="3">
    <source>
        <dbReference type="Google" id="ProtNLM"/>
    </source>
</evidence>